<dbReference type="PANTHER" id="PTHR43212:SF3">
    <property type="entry name" value="QUERCETIN 2,3-DIOXYGENASE"/>
    <property type="match status" value="1"/>
</dbReference>
<dbReference type="InterPro" id="IPR014710">
    <property type="entry name" value="RmlC-like_jellyroll"/>
</dbReference>
<feature type="domain" description="Pirin N-terminal" evidence="3">
    <location>
        <begin position="14"/>
        <end position="119"/>
    </location>
</feature>
<dbReference type="Pfam" id="PF02678">
    <property type="entry name" value="Pirin"/>
    <property type="match status" value="1"/>
</dbReference>
<dbReference type="PANTHER" id="PTHR43212">
    <property type="entry name" value="QUERCETIN 2,3-DIOXYGENASE"/>
    <property type="match status" value="1"/>
</dbReference>
<proteinExistence type="inferred from homology"/>
<gene>
    <name evidence="5" type="ORF">PXX05_05920</name>
</gene>
<evidence type="ECO:0000256" key="1">
    <source>
        <dbReference type="ARBA" id="ARBA00008416"/>
    </source>
</evidence>
<dbReference type="InterPro" id="IPR012093">
    <property type="entry name" value="Pirin"/>
</dbReference>
<name>A0ABY8AYV1_9GAMM</name>
<protein>
    <submittedName>
        <fullName evidence="5">Pirin family protein</fullName>
    </submittedName>
</protein>
<dbReference type="InterPro" id="IPR003829">
    <property type="entry name" value="Pirin_N_dom"/>
</dbReference>
<evidence type="ECO:0000259" key="4">
    <source>
        <dbReference type="Pfam" id="PF17954"/>
    </source>
</evidence>
<evidence type="ECO:0000313" key="6">
    <source>
        <dbReference type="Proteomes" id="UP001222087"/>
    </source>
</evidence>
<dbReference type="InterPro" id="IPR011051">
    <property type="entry name" value="RmlC_Cupin_sf"/>
</dbReference>
<dbReference type="Proteomes" id="UP001222087">
    <property type="component" value="Chromosome"/>
</dbReference>
<organism evidence="5 6">
    <name type="scientific">Legionella cardiaca</name>
    <dbReference type="NCBI Taxonomy" id="1071983"/>
    <lineage>
        <taxon>Bacteria</taxon>
        <taxon>Pseudomonadati</taxon>
        <taxon>Pseudomonadota</taxon>
        <taxon>Gammaproteobacteria</taxon>
        <taxon>Legionellales</taxon>
        <taxon>Legionellaceae</taxon>
        <taxon>Legionella</taxon>
    </lineage>
</organism>
<dbReference type="Pfam" id="PF17954">
    <property type="entry name" value="Pirin_C_2"/>
    <property type="match status" value="1"/>
</dbReference>
<accession>A0ABY8AYV1</accession>
<comment type="similarity">
    <text evidence="1 2">Belongs to the pirin family.</text>
</comment>
<dbReference type="Gene3D" id="2.60.120.10">
    <property type="entry name" value="Jelly Rolls"/>
    <property type="match status" value="2"/>
</dbReference>
<feature type="domain" description="Quercetin 2,3-dioxygenase C-terminal cupin" evidence="4">
    <location>
        <begin position="145"/>
        <end position="227"/>
    </location>
</feature>
<reference evidence="5 6" key="1">
    <citation type="submission" date="2023-02" db="EMBL/GenBank/DDBJ databases">
        <title>Genome Sequence of L. cardiaca H63T.</title>
        <authorList>
            <person name="Lopez A.E."/>
            <person name="Cianciotto N.P."/>
        </authorList>
    </citation>
    <scope>NUCLEOTIDE SEQUENCE [LARGE SCALE GENOMIC DNA]</scope>
    <source>
        <strain evidence="5 6">H63</strain>
    </source>
</reference>
<dbReference type="EMBL" id="CP119078">
    <property type="protein sequence ID" value="WED44322.1"/>
    <property type="molecule type" value="Genomic_DNA"/>
</dbReference>
<dbReference type="InterPro" id="IPR041602">
    <property type="entry name" value="Quercetinase_C"/>
</dbReference>
<dbReference type="SUPFAM" id="SSF51182">
    <property type="entry name" value="RmlC-like cupins"/>
    <property type="match status" value="1"/>
</dbReference>
<dbReference type="CDD" id="cd20311">
    <property type="entry name" value="cupin_Yhhw_C"/>
    <property type="match status" value="1"/>
</dbReference>
<evidence type="ECO:0000256" key="2">
    <source>
        <dbReference type="RuleBase" id="RU003457"/>
    </source>
</evidence>
<sequence length="230" mass="26062">MIFIRKGSSRGKSQSDWLTSFHTFSFGEYYDTQFMGFSTLRVINEDTVQPGKGFGRHPHRNMEIISYVVEGSLQHRDSLGTGSVIKPGEIQCMSAGTGIEHSEFNHSTTEIVHFLQIWIIPEQKDLTPGYQQRVLPQLNNELTLIAAKEDNNVIKIHQDVNLYRALLTPGHLINFKFNSDRCGWLQLIKGEVTLNEQQLVAGDGAAIITESIEIQSVTESEFLLFDLHRQ</sequence>
<evidence type="ECO:0000259" key="3">
    <source>
        <dbReference type="Pfam" id="PF02678"/>
    </source>
</evidence>
<keyword evidence="6" id="KW-1185">Reference proteome</keyword>
<evidence type="ECO:0000313" key="5">
    <source>
        <dbReference type="EMBL" id="WED44322.1"/>
    </source>
</evidence>
<dbReference type="CDD" id="cd02910">
    <property type="entry name" value="cupin_Yhhw_N"/>
    <property type="match status" value="1"/>
</dbReference>
<dbReference type="RefSeq" id="WP_275090139.1">
    <property type="nucleotide sequence ID" value="NZ_CP119078.1"/>
</dbReference>
<dbReference type="PIRSF" id="PIRSF006232">
    <property type="entry name" value="Pirin"/>
    <property type="match status" value="1"/>
</dbReference>